<keyword evidence="4" id="KW-1003">Cell membrane</keyword>
<feature type="disulfide bond" evidence="12">
    <location>
        <begin position="72"/>
        <end position="82"/>
    </location>
</feature>
<organism evidence="15 16">
    <name type="scientific">Podarcis muralis</name>
    <name type="common">Wall lizard</name>
    <name type="synonym">Lacerta muralis</name>
    <dbReference type="NCBI Taxonomy" id="64176"/>
    <lineage>
        <taxon>Eukaryota</taxon>
        <taxon>Metazoa</taxon>
        <taxon>Chordata</taxon>
        <taxon>Craniata</taxon>
        <taxon>Vertebrata</taxon>
        <taxon>Euteleostomi</taxon>
        <taxon>Lepidosauria</taxon>
        <taxon>Squamata</taxon>
        <taxon>Bifurcata</taxon>
        <taxon>Unidentata</taxon>
        <taxon>Episquamata</taxon>
        <taxon>Laterata</taxon>
        <taxon>Lacertibaenia</taxon>
        <taxon>Lacertidae</taxon>
        <taxon>Podarcis</taxon>
    </lineage>
</organism>
<keyword evidence="6" id="KW-0732">Signal</keyword>
<keyword evidence="5 13" id="KW-0812">Transmembrane</keyword>
<proteinExistence type="inferred from homology"/>
<dbReference type="InterPro" id="IPR015152">
    <property type="entry name" value="Growth/epo_recpt_lig-bind"/>
</dbReference>
<dbReference type="CTD" id="2057"/>
<dbReference type="GO" id="GO:0009897">
    <property type="term" value="C:external side of plasma membrane"/>
    <property type="evidence" value="ECO:0007669"/>
    <property type="project" value="TreeGrafter"/>
</dbReference>
<dbReference type="InterPro" id="IPR036116">
    <property type="entry name" value="FN3_sf"/>
</dbReference>
<dbReference type="GO" id="GO:0043161">
    <property type="term" value="P:proteasome-mediated ubiquitin-dependent protein catabolic process"/>
    <property type="evidence" value="ECO:0007669"/>
    <property type="project" value="Ensembl"/>
</dbReference>
<evidence type="ECO:0000256" key="2">
    <source>
        <dbReference type="ARBA" id="ARBA00007885"/>
    </source>
</evidence>
<gene>
    <name evidence="15" type="primary">EPOR</name>
</gene>
<dbReference type="GO" id="GO:0004900">
    <property type="term" value="F:erythropoietin receptor activity"/>
    <property type="evidence" value="ECO:0007669"/>
    <property type="project" value="Ensembl"/>
</dbReference>
<dbReference type="PANTHER" id="PTHR23037">
    <property type="entry name" value="CYTOKINE RECEPTOR"/>
    <property type="match status" value="1"/>
</dbReference>
<dbReference type="GO" id="GO:0042802">
    <property type="term" value="F:identical protein binding"/>
    <property type="evidence" value="ECO:0007669"/>
    <property type="project" value="Ensembl"/>
</dbReference>
<dbReference type="RefSeq" id="XP_028568495.1">
    <property type="nucleotide sequence ID" value="XM_028712662.1"/>
</dbReference>
<evidence type="ECO:0000259" key="14">
    <source>
        <dbReference type="PROSITE" id="PS50853"/>
    </source>
</evidence>
<evidence type="ECO:0000256" key="3">
    <source>
        <dbReference type="ARBA" id="ARBA00018355"/>
    </source>
</evidence>
<dbReference type="PANTHER" id="PTHR23037:SF28">
    <property type="entry name" value="ERYTHROPOIETIN RECEPTOR"/>
    <property type="match status" value="1"/>
</dbReference>
<evidence type="ECO:0000256" key="7">
    <source>
        <dbReference type="ARBA" id="ARBA00022989"/>
    </source>
</evidence>
<keyword evidence="11" id="KW-0325">Glycoprotein</keyword>
<reference evidence="15" key="3">
    <citation type="submission" date="2025-09" db="UniProtKB">
        <authorList>
            <consortium name="Ensembl"/>
        </authorList>
    </citation>
    <scope>IDENTIFICATION</scope>
</reference>
<evidence type="ECO:0000256" key="6">
    <source>
        <dbReference type="ARBA" id="ARBA00022729"/>
    </source>
</evidence>
<dbReference type="InterPro" id="IPR013783">
    <property type="entry name" value="Ig-like_fold"/>
</dbReference>
<feature type="disulfide bond" evidence="12">
    <location>
        <begin position="114"/>
        <end position="130"/>
    </location>
</feature>
<evidence type="ECO:0000256" key="8">
    <source>
        <dbReference type="ARBA" id="ARBA00023136"/>
    </source>
</evidence>
<dbReference type="OMA" id="ERCWGTM"/>
<evidence type="ECO:0000256" key="11">
    <source>
        <dbReference type="ARBA" id="ARBA00023180"/>
    </source>
</evidence>
<dbReference type="Pfam" id="PF09067">
    <property type="entry name" value="EpoR_lig-bind"/>
    <property type="match status" value="1"/>
</dbReference>
<dbReference type="CDD" id="cd00063">
    <property type="entry name" value="FN3"/>
    <property type="match status" value="1"/>
</dbReference>
<name>A0A670KNM1_PODMU</name>
<dbReference type="KEGG" id="pmua:114587841"/>
<evidence type="ECO:0000313" key="16">
    <source>
        <dbReference type="Proteomes" id="UP000472272"/>
    </source>
</evidence>
<dbReference type="GeneTree" id="ENSGT00940000160315"/>
<comment type="similarity">
    <text evidence="2">Belongs to the type I cytokine receptor family. Type 1 subfamily.</text>
</comment>
<keyword evidence="9 12" id="KW-1015">Disulfide bond</keyword>
<keyword evidence="16" id="KW-1185">Reference proteome</keyword>
<dbReference type="Ensembl" id="ENSPMRT00000038781.1">
    <property type="protein sequence ID" value="ENSPMRP00000036612.1"/>
    <property type="gene ID" value="ENSPMRG00000023605.1"/>
</dbReference>
<reference evidence="15 16" key="1">
    <citation type="journal article" date="2019" name="Proc. Natl. Acad. Sci. U.S.A.">
        <title>Regulatory changes in pterin and carotenoid genes underlie balanced color polymorphisms in the wall lizard.</title>
        <authorList>
            <person name="Andrade P."/>
            <person name="Pinho C."/>
            <person name="Perez I de Lanuza G."/>
            <person name="Afonso S."/>
            <person name="Brejcha J."/>
            <person name="Rubin C.J."/>
            <person name="Wallerman O."/>
            <person name="Pereira P."/>
            <person name="Sabatino S.J."/>
            <person name="Bellati A."/>
            <person name="Pellitteri-Rosa D."/>
            <person name="Bosakova Z."/>
            <person name="Bunikis I."/>
            <person name="Carretero M.A."/>
            <person name="Feiner N."/>
            <person name="Marsik P."/>
            <person name="Pauperio F."/>
            <person name="Salvi D."/>
            <person name="Soler L."/>
            <person name="While G.M."/>
            <person name="Uller T."/>
            <person name="Font E."/>
            <person name="Andersson L."/>
            <person name="Carneiro M."/>
        </authorList>
    </citation>
    <scope>NUCLEOTIDE SEQUENCE</scope>
</reference>
<dbReference type="AlphaFoldDB" id="A0A670KNM1"/>
<dbReference type="SUPFAM" id="SSF49265">
    <property type="entry name" value="Fibronectin type III"/>
    <property type="match status" value="2"/>
</dbReference>
<reference evidence="15" key="2">
    <citation type="submission" date="2025-08" db="UniProtKB">
        <authorList>
            <consortium name="Ensembl"/>
        </authorList>
    </citation>
    <scope>IDENTIFICATION</scope>
</reference>
<comment type="subcellular location">
    <subcellularLocation>
        <location evidence="1">Cell membrane</location>
        <topology evidence="1">Single-pass type I membrane protein</topology>
    </subcellularLocation>
</comment>
<dbReference type="PIRSF" id="PIRSF001959">
    <property type="entry name" value="EPO_receptor"/>
    <property type="match status" value="1"/>
</dbReference>
<evidence type="ECO:0000256" key="10">
    <source>
        <dbReference type="ARBA" id="ARBA00023170"/>
    </source>
</evidence>
<dbReference type="GO" id="GO:0007420">
    <property type="term" value="P:brain development"/>
    <property type="evidence" value="ECO:0007669"/>
    <property type="project" value="Ensembl"/>
</dbReference>
<dbReference type="Proteomes" id="UP000472272">
    <property type="component" value="Chromosome 17"/>
</dbReference>
<dbReference type="InterPro" id="IPR003961">
    <property type="entry name" value="FN3_dom"/>
</dbReference>
<accession>A0A670KNM1</accession>
<evidence type="ECO:0000313" key="15">
    <source>
        <dbReference type="Ensembl" id="ENSPMRP00000036612.1"/>
    </source>
</evidence>
<feature type="transmembrane region" description="Helical" evidence="13">
    <location>
        <begin position="272"/>
        <end position="294"/>
    </location>
</feature>
<evidence type="ECO:0000256" key="12">
    <source>
        <dbReference type="PIRSR" id="PIRSR001959-2"/>
    </source>
</evidence>
<evidence type="ECO:0000256" key="5">
    <source>
        <dbReference type="ARBA" id="ARBA00022692"/>
    </source>
</evidence>
<dbReference type="GO" id="GO:0016607">
    <property type="term" value="C:nuclear speck"/>
    <property type="evidence" value="ECO:0007669"/>
    <property type="project" value="Ensembl"/>
</dbReference>
<dbReference type="PROSITE" id="PS50853">
    <property type="entry name" value="FN3"/>
    <property type="match status" value="1"/>
</dbReference>
<sequence length="513" mass="57399">MQIRRAGGRTLLAGRLSFSRASMERGWRHAAALWVLVLWASGSSHKGLGNLGASFDSKAAYLLTEDRSDLKCFTQQLEDLACFWETFVPPMEQNNQSVYSFGYKYEDDDSLKLCNLTVEYTPRNTTRYTCFFPRQDVSAFSPLEIKVFDGRSPKSTLYNRTIFVEKLLFLDPPSNLAVQLLGPPGQLNVSWQPPIQYMDNSIRYEMAIFHKGSIVQRVEISNGQTYYLRNLKGGTRYTLAVRAKPNGVSFDGFWSGWSQTASAMIPSELDPLILTLSVILALIVLLLAFLTLMFNRRFLKKKIWPAIPTPEREFKDLFTIYKGNFQLWLGHQSTYLWWSQNSPYLEEQPFLVEILSECDVRKVDGPPIPPLLPPKARGVGEPPRNPEVSQDDYLILDEDLVPCCLGGDASLLLLASNSSEGTDPALDAGVGTPDNSQASSSFEYTVFDPSSKSLSPQHCHIEPQLKSSYQMVSDSGISADYSLVESNAGQMSLYTNLCDGGPQPFLPTYIVCS</sequence>
<evidence type="ECO:0000256" key="9">
    <source>
        <dbReference type="ARBA" id="ARBA00023157"/>
    </source>
</evidence>
<dbReference type="Pfam" id="PF00041">
    <property type="entry name" value="fn3"/>
    <property type="match status" value="1"/>
</dbReference>
<evidence type="ECO:0000256" key="4">
    <source>
        <dbReference type="ARBA" id="ARBA00022475"/>
    </source>
</evidence>
<keyword evidence="10" id="KW-0675">Receptor</keyword>
<dbReference type="GO" id="GO:0007507">
    <property type="term" value="P:heart development"/>
    <property type="evidence" value="ECO:0007669"/>
    <property type="project" value="Ensembl"/>
</dbReference>
<dbReference type="InterPro" id="IPR009167">
    <property type="entry name" value="Erythropoietin_rcpt"/>
</dbReference>
<dbReference type="SMART" id="SM00060">
    <property type="entry name" value="FN3"/>
    <property type="match status" value="1"/>
</dbReference>
<dbReference type="Gene3D" id="2.60.40.10">
    <property type="entry name" value="Immunoglobulins"/>
    <property type="match status" value="2"/>
</dbReference>
<keyword evidence="8 13" id="KW-0472">Membrane</keyword>
<protein>
    <recommendedName>
        <fullName evidence="3">Erythropoietin receptor</fullName>
    </recommendedName>
</protein>
<dbReference type="GeneID" id="114587841"/>
<evidence type="ECO:0000256" key="13">
    <source>
        <dbReference type="SAM" id="Phobius"/>
    </source>
</evidence>
<evidence type="ECO:0000256" key="1">
    <source>
        <dbReference type="ARBA" id="ARBA00004251"/>
    </source>
</evidence>
<keyword evidence="7 13" id="KW-1133">Transmembrane helix</keyword>
<feature type="domain" description="Fibronectin type-III" evidence="14">
    <location>
        <begin position="172"/>
        <end position="268"/>
    </location>
</feature>
<dbReference type="OrthoDB" id="9890439at2759"/>